<evidence type="ECO:0000313" key="1">
    <source>
        <dbReference type="EMBL" id="KAF5843788.1"/>
    </source>
</evidence>
<evidence type="ECO:0008006" key="3">
    <source>
        <dbReference type="Google" id="ProtNLM"/>
    </source>
</evidence>
<keyword evidence="2" id="KW-1185">Reference proteome</keyword>
<gene>
    <name evidence="1" type="ORF">DUNSADRAFT_5025</name>
</gene>
<comment type="caution">
    <text evidence="1">The sequence shown here is derived from an EMBL/GenBank/DDBJ whole genome shotgun (WGS) entry which is preliminary data.</text>
</comment>
<dbReference type="EMBL" id="MU069437">
    <property type="protein sequence ID" value="KAF5843788.1"/>
    <property type="molecule type" value="Genomic_DNA"/>
</dbReference>
<accession>A0ABQ7HAA9</accession>
<dbReference type="Proteomes" id="UP000815325">
    <property type="component" value="Unassembled WGS sequence"/>
</dbReference>
<sequence>MLSQVVPALFHHLLSRFSKGLWQSLGGSSHRISINRSICCQPEQALHNSRQLKQQALQFQCLQVYENKNVIFALTSGLSTKP</sequence>
<feature type="non-terminal residue" evidence="1">
    <location>
        <position position="82"/>
    </location>
</feature>
<protein>
    <recommendedName>
        <fullName evidence="3">Encoded protein</fullName>
    </recommendedName>
</protein>
<evidence type="ECO:0000313" key="2">
    <source>
        <dbReference type="Proteomes" id="UP000815325"/>
    </source>
</evidence>
<proteinExistence type="predicted"/>
<organism evidence="1 2">
    <name type="scientific">Dunaliella salina</name>
    <name type="common">Green alga</name>
    <name type="synonym">Protococcus salinus</name>
    <dbReference type="NCBI Taxonomy" id="3046"/>
    <lineage>
        <taxon>Eukaryota</taxon>
        <taxon>Viridiplantae</taxon>
        <taxon>Chlorophyta</taxon>
        <taxon>core chlorophytes</taxon>
        <taxon>Chlorophyceae</taxon>
        <taxon>CS clade</taxon>
        <taxon>Chlamydomonadales</taxon>
        <taxon>Dunaliellaceae</taxon>
        <taxon>Dunaliella</taxon>
    </lineage>
</organism>
<name>A0ABQ7HAA9_DUNSA</name>
<reference evidence="1" key="1">
    <citation type="submission" date="2017-08" db="EMBL/GenBank/DDBJ databases">
        <authorList>
            <person name="Polle J.E."/>
            <person name="Barry K."/>
            <person name="Cushman J."/>
            <person name="Schmutz J."/>
            <person name="Tran D."/>
            <person name="Hathwaick L.T."/>
            <person name="Yim W.C."/>
            <person name="Jenkins J."/>
            <person name="Mckie-Krisberg Z.M."/>
            <person name="Prochnik S."/>
            <person name="Lindquist E."/>
            <person name="Dockter R.B."/>
            <person name="Adam C."/>
            <person name="Molina H."/>
            <person name="Bunkerborg J."/>
            <person name="Jin E."/>
            <person name="Buchheim M."/>
            <person name="Magnuson J."/>
        </authorList>
    </citation>
    <scope>NUCLEOTIDE SEQUENCE</scope>
    <source>
        <strain evidence="1">CCAP 19/18</strain>
    </source>
</reference>